<protein>
    <submittedName>
        <fullName evidence="1">Meiosis-specific topoisomerase spo11</fullName>
    </submittedName>
</protein>
<comment type="caution">
    <text evidence="1">The sequence shown here is derived from an EMBL/GenBank/DDBJ whole genome shotgun (WGS) entry which is preliminary data.</text>
</comment>
<name>A0ACC3ZHS8_COLTU</name>
<proteinExistence type="predicted"/>
<dbReference type="Proteomes" id="UP000805649">
    <property type="component" value="Unassembled WGS sequence"/>
</dbReference>
<evidence type="ECO:0000313" key="2">
    <source>
        <dbReference type="Proteomes" id="UP000805649"/>
    </source>
</evidence>
<sequence length="415" mass="46499">MDIAMPHLPDHQHGQLISQPSQSHNIVDIPDLDPDNNAVGIAISKLEDILANVQEALWDRQELSIPYRTRSRARQTSNNPGGNPRLRPATSAVRFPGRTDNEAIKFTRLLKICQLSLSALIAGTPITKRNIYYQDPVLFKNMSVVDKLVDDLAYTLGLGRDSLNIASTPSYRFCVFSKPSQVAAAKGLIAGPLILHLKDSSRVDASSSDTGVLLPLTKSLARIDFRLVEWVLVIEKEGKGVPDLNTRQFLHQLHHARPELPIFGLVDFDPYGINIMRCYSHGSRAYAHETGVTVPSMQWLGVKSNSLINFQSPLAEEDELENEGLAPPASRALRIGFNRRHLFDNGFKTTNPLTERDRKASKHILQDLQEDVDEHNMECRRELQVMLFLGIKAEIQAVDHAGDMSKWLDEHMVSR</sequence>
<evidence type="ECO:0000313" key="1">
    <source>
        <dbReference type="EMBL" id="KAL0943492.1"/>
    </source>
</evidence>
<dbReference type="EMBL" id="VUJX02000001">
    <property type="protein sequence ID" value="KAL0943492.1"/>
    <property type="molecule type" value="Genomic_DNA"/>
</dbReference>
<reference evidence="1 2" key="1">
    <citation type="journal article" date="2020" name="Phytopathology">
        <title>Genome Sequence Resources of Colletotrichum truncatum, C. plurivorum, C. musicola, and C. sojae: Four Species Pathogenic to Soybean (Glycine max).</title>
        <authorList>
            <person name="Rogerio F."/>
            <person name="Boufleur T.R."/>
            <person name="Ciampi-Guillardi M."/>
            <person name="Sukno S.A."/>
            <person name="Thon M.R."/>
            <person name="Massola Junior N.S."/>
            <person name="Baroncelli R."/>
        </authorList>
    </citation>
    <scope>NUCLEOTIDE SEQUENCE [LARGE SCALE GENOMIC DNA]</scope>
    <source>
        <strain evidence="1 2">CMES1059</strain>
    </source>
</reference>
<organism evidence="1 2">
    <name type="scientific">Colletotrichum truncatum</name>
    <name type="common">Anthracnose fungus</name>
    <name type="synonym">Colletotrichum capsici</name>
    <dbReference type="NCBI Taxonomy" id="5467"/>
    <lineage>
        <taxon>Eukaryota</taxon>
        <taxon>Fungi</taxon>
        <taxon>Dikarya</taxon>
        <taxon>Ascomycota</taxon>
        <taxon>Pezizomycotina</taxon>
        <taxon>Sordariomycetes</taxon>
        <taxon>Hypocreomycetidae</taxon>
        <taxon>Glomerellales</taxon>
        <taxon>Glomerellaceae</taxon>
        <taxon>Colletotrichum</taxon>
        <taxon>Colletotrichum truncatum species complex</taxon>
    </lineage>
</organism>
<gene>
    <name evidence="1" type="ORF">CTRU02_201379</name>
</gene>
<accession>A0ACC3ZHS8</accession>
<keyword evidence="2" id="KW-1185">Reference proteome</keyword>